<feature type="binding site" evidence="6">
    <location>
        <position position="90"/>
    </location>
    <ligand>
        <name>S-adenosyl-L-methionine</name>
        <dbReference type="ChEBI" id="CHEBI:59789"/>
    </ligand>
</feature>
<dbReference type="InterPro" id="IPR000780">
    <property type="entry name" value="CheR_MeTrfase"/>
</dbReference>
<keyword evidence="4 5" id="KW-0949">S-adenosyl-L-methionine</keyword>
<evidence type="ECO:0000256" key="6">
    <source>
        <dbReference type="PIRSR" id="PIRSR000410-1"/>
    </source>
</evidence>
<dbReference type="Pfam" id="PF01739">
    <property type="entry name" value="CheR"/>
    <property type="match status" value="1"/>
</dbReference>
<dbReference type="Gene3D" id="1.10.155.10">
    <property type="entry name" value="Chemotaxis receptor methyltransferase CheR, N-terminal domain"/>
    <property type="match status" value="1"/>
</dbReference>
<dbReference type="OrthoDB" id="9816309at2"/>
<gene>
    <name evidence="8" type="ORF">EPA86_00625</name>
</gene>
<feature type="binding site" evidence="6">
    <location>
        <position position="86"/>
    </location>
    <ligand>
        <name>S-adenosyl-L-methionine</name>
        <dbReference type="ChEBI" id="CHEBI:59789"/>
    </ligand>
</feature>
<organism evidence="8 9">
    <name type="scientific">Litorilituus lipolyticus</name>
    <dbReference type="NCBI Taxonomy" id="2491017"/>
    <lineage>
        <taxon>Bacteria</taxon>
        <taxon>Pseudomonadati</taxon>
        <taxon>Pseudomonadota</taxon>
        <taxon>Gammaproteobacteria</taxon>
        <taxon>Alteromonadales</taxon>
        <taxon>Colwelliaceae</taxon>
        <taxon>Litorilituus</taxon>
    </lineage>
</organism>
<evidence type="ECO:0000256" key="3">
    <source>
        <dbReference type="ARBA" id="ARBA00022679"/>
    </source>
</evidence>
<dbReference type="RefSeq" id="WP_140600849.1">
    <property type="nucleotide sequence ID" value="NZ_SAWY01000001.1"/>
</dbReference>
<evidence type="ECO:0000256" key="5">
    <source>
        <dbReference type="PIRNR" id="PIRNR000410"/>
    </source>
</evidence>
<feature type="binding site" evidence="6">
    <location>
        <begin position="221"/>
        <end position="222"/>
    </location>
    <ligand>
        <name>S-adenosyl-L-methionine</name>
        <dbReference type="ChEBI" id="CHEBI:59789"/>
    </ligand>
</feature>
<dbReference type="PANTHER" id="PTHR24422">
    <property type="entry name" value="CHEMOTAXIS PROTEIN METHYLTRANSFERASE"/>
    <property type="match status" value="1"/>
</dbReference>
<evidence type="ECO:0000256" key="4">
    <source>
        <dbReference type="ARBA" id="ARBA00022691"/>
    </source>
</evidence>
<dbReference type="SUPFAM" id="SSF47757">
    <property type="entry name" value="Chemotaxis receptor methyltransferase CheR, N-terminal domain"/>
    <property type="match status" value="1"/>
</dbReference>
<evidence type="ECO:0000313" key="8">
    <source>
        <dbReference type="EMBL" id="TPH19263.1"/>
    </source>
</evidence>
<dbReference type="SUPFAM" id="SSF53335">
    <property type="entry name" value="S-adenosyl-L-methionine-dependent methyltransferases"/>
    <property type="match status" value="1"/>
</dbReference>
<comment type="function">
    <text evidence="5">Methylation of the membrane-bound methyl-accepting chemotaxis proteins (MCP) to form gamma-glutamyl methyl ester residues in MCP.</text>
</comment>
<dbReference type="AlphaFoldDB" id="A0A502LBB8"/>
<dbReference type="Gene3D" id="3.40.50.150">
    <property type="entry name" value="Vaccinia Virus protein VP39"/>
    <property type="match status" value="1"/>
</dbReference>
<dbReference type="InterPro" id="IPR022641">
    <property type="entry name" value="CheR_N"/>
</dbReference>
<proteinExistence type="predicted"/>
<dbReference type="Proteomes" id="UP000315303">
    <property type="component" value="Unassembled WGS sequence"/>
</dbReference>
<dbReference type="CDD" id="cd02440">
    <property type="entry name" value="AdoMet_MTases"/>
    <property type="match status" value="1"/>
</dbReference>
<evidence type="ECO:0000259" key="7">
    <source>
        <dbReference type="PROSITE" id="PS50123"/>
    </source>
</evidence>
<dbReference type="PRINTS" id="PR00996">
    <property type="entry name" value="CHERMTFRASE"/>
</dbReference>
<dbReference type="InterPro" id="IPR026024">
    <property type="entry name" value="Chemotaxis_MeTrfase_CheR"/>
</dbReference>
<accession>A0A502LBB8</accession>
<comment type="catalytic activity">
    <reaction evidence="1 5">
        <text>L-glutamyl-[protein] + S-adenosyl-L-methionine = [protein]-L-glutamate 5-O-methyl ester + S-adenosyl-L-homocysteine</text>
        <dbReference type="Rhea" id="RHEA:24452"/>
        <dbReference type="Rhea" id="RHEA-COMP:10208"/>
        <dbReference type="Rhea" id="RHEA-COMP:10311"/>
        <dbReference type="ChEBI" id="CHEBI:29973"/>
        <dbReference type="ChEBI" id="CHEBI:57856"/>
        <dbReference type="ChEBI" id="CHEBI:59789"/>
        <dbReference type="ChEBI" id="CHEBI:82795"/>
        <dbReference type="EC" id="2.1.1.80"/>
    </reaction>
</comment>
<feature type="binding site" evidence="6">
    <location>
        <begin position="204"/>
        <end position="205"/>
    </location>
    <ligand>
        <name>S-adenosyl-L-methionine</name>
        <dbReference type="ChEBI" id="CHEBI:59789"/>
    </ligand>
</feature>
<dbReference type="PROSITE" id="PS50123">
    <property type="entry name" value="CHER"/>
    <property type="match status" value="1"/>
</dbReference>
<dbReference type="PIRSF" id="PIRSF000410">
    <property type="entry name" value="CheR"/>
    <property type="match status" value="1"/>
</dbReference>
<dbReference type="Pfam" id="PF03705">
    <property type="entry name" value="CheR_N"/>
    <property type="match status" value="1"/>
</dbReference>
<dbReference type="InterPro" id="IPR050903">
    <property type="entry name" value="Bact_Chemotaxis_MeTrfase"/>
</dbReference>
<dbReference type="EC" id="2.1.1.80" evidence="5"/>
<feature type="binding site" evidence="6">
    <location>
        <position position="124"/>
    </location>
    <ligand>
        <name>S-adenosyl-L-methionine</name>
        <dbReference type="ChEBI" id="CHEBI:59789"/>
    </ligand>
</feature>
<keyword evidence="2 5" id="KW-0489">Methyltransferase</keyword>
<feature type="binding site" evidence="6">
    <location>
        <position position="84"/>
    </location>
    <ligand>
        <name>S-adenosyl-L-methionine</name>
        <dbReference type="ChEBI" id="CHEBI:59789"/>
    </ligand>
</feature>
<dbReference type="SMART" id="SM00138">
    <property type="entry name" value="MeTrc"/>
    <property type="match status" value="1"/>
</dbReference>
<dbReference type="InterPro" id="IPR022642">
    <property type="entry name" value="CheR_C"/>
</dbReference>
<feature type="binding site" evidence="6">
    <location>
        <position position="146"/>
    </location>
    <ligand>
        <name>S-adenosyl-L-methionine</name>
        <dbReference type="ChEBI" id="CHEBI:59789"/>
    </ligand>
</feature>
<reference evidence="8 9" key="1">
    <citation type="submission" date="2019-01" db="EMBL/GenBank/DDBJ databases">
        <title>Litorilituus lipolytica sp. nov., isolated from intertidal sand of the Yellow Sea in China.</title>
        <authorList>
            <person name="Liu A."/>
        </authorList>
    </citation>
    <scope>NUCLEOTIDE SEQUENCE [LARGE SCALE GENOMIC DNA]</scope>
    <source>
        <strain evidence="8 9">RZ04</strain>
    </source>
</reference>
<dbReference type="GO" id="GO:0032259">
    <property type="term" value="P:methylation"/>
    <property type="evidence" value="ECO:0007669"/>
    <property type="project" value="UniProtKB-KW"/>
</dbReference>
<protein>
    <recommendedName>
        <fullName evidence="5">Chemotaxis protein methyltransferase</fullName>
        <ecNumber evidence="5">2.1.1.80</ecNumber>
    </recommendedName>
</protein>
<dbReference type="PANTHER" id="PTHR24422:SF26">
    <property type="entry name" value="CHEMOTAXIS PROTEIN METHYLTRANSFERASE"/>
    <property type="match status" value="1"/>
</dbReference>
<dbReference type="InterPro" id="IPR029063">
    <property type="entry name" value="SAM-dependent_MTases_sf"/>
</dbReference>
<keyword evidence="3 5" id="KW-0808">Transferase</keyword>
<evidence type="ECO:0000256" key="2">
    <source>
        <dbReference type="ARBA" id="ARBA00022603"/>
    </source>
</evidence>
<comment type="caution">
    <text evidence="8">The sequence shown here is derived from an EMBL/GenBank/DDBJ whole genome shotgun (WGS) entry which is preliminary data.</text>
</comment>
<dbReference type="InterPro" id="IPR036804">
    <property type="entry name" value="CheR_N_sf"/>
</dbReference>
<evidence type="ECO:0000256" key="1">
    <source>
        <dbReference type="ARBA" id="ARBA00001541"/>
    </source>
</evidence>
<sequence>MQSTYSPSVIETTPSFEVFILFQQLVQTKLGIHLSKQKRLMLGHRLSKRLLHTQNLTFDKYFQYINLPDNFQELEIALELITTNETFFFREQQHFDFLERVILPEQSRNKELKIWSAASSTGEEAYSIAMLLSDKYHAPWSISASDVNQSVLAHAQKGIYINDRAKQLPENYKKLYCSRGIDEFEGYIRVKPSLRERVKFFRFNLINPMDELEQFDVIFIRNVMIYFDDDTRQHIINSISRKLKPAGYMFISHSETLHGLQHNFEPIQPAVYQLKNSDKKVYKW</sequence>
<dbReference type="GO" id="GO:0008983">
    <property type="term" value="F:protein-glutamate O-methyltransferase activity"/>
    <property type="evidence" value="ECO:0007669"/>
    <property type="project" value="UniProtKB-EC"/>
</dbReference>
<feature type="domain" description="CheR-type methyltransferase" evidence="7">
    <location>
        <begin position="19"/>
        <end position="277"/>
    </location>
</feature>
<name>A0A502LBB8_9GAMM</name>
<keyword evidence="9" id="KW-1185">Reference proteome</keyword>
<evidence type="ECO:0000313" key="9">
    <source>
        <dbReference type="Proteomes" id="UP000315303"/>
    </source>
</evidence>
<dbReference type="EMBL" id="SAWY01000001">
    <property type="protein sequence ID" value="TPH19263.1"/>
    <property type="molecule type" value="Genomic_DNA"/>
</dbReference>